<dbReference type="STRING" id="500610.SAMN02799615_03070"/>
<accession>A0A1I2HJP5</accession>
<feature type="binding site" evidence="9">
    <location>
        <position position="101"/>
    </location>
    <ligand>
        <name>Zn(2+)</name>
        <dbReference type="ChEBI" id="CHEBI:29105"/>
    </ligand>
</feature>
<dbReference type="RefSeq" id="WP_026633706.1">
    <property type="nucleotide sequence ID" value="NZ_FONH01000012.1"/>
</dbReference>
<keyword evidence="6 9" id="KW-0560">Oxidoreductase</keyword>
<feature type="binding site" evidence="9">
    <location>
        <position position="49"/>
    </location>
    <ligand>
        <name>Zn(2+)</name>
        <dbReference type="ChEBI" id="CHEBI:29105"/>
    </ligand>
</feature>
<dbReference type="EC" id="1.8.4.12" evidence="2 9"/>
<sequence length="138" mass="15058">MSETKLTKTDAEWRAELTPEQYAVCRCSATERPFTGKWYEHKAAGTYVCAACHAALFGSEAKYDSGSGWPSYYQPVAPGAVIEHADDSHGMQRIEVRCAQCDSHLGHVFPDGPRPTGLRYCINSVALDFEPAGSSAQP</sequence>
<dbReference type="GO" id="GO:0006979">
    <property type="term" value="P:response to oxidative stress"/>
    <property type="evidence" value="ECO:0007669"/>
    <property type="project" value="InterPro"/>
</dbReference>
<dbReference type="NCBIfam" id="TIGR00357">
    <property type="entry name" value="peptide-methionine (R)-S-oxide reductase MsrB"/>
    <property type="match status" value="1"/>
</dbReference>
<gene>
    <name evidence="9" type="primary">msrB</name>
    <name evidence="11" type="ORF">SAMN02799615_03070</name>
</gene>
<keyword evidence="12" id="KW-1185">Reference proteome</keyword>
<dbReference type="PANTHER" id="PTHR10173">
    <property type="entry name" value="METHIONINE SULFOXIDE REDUCTASE"/>
    <property type="match status" value="1"/>
</dbReference>
<dbReference type="InterPro" id="IPR002579">
    <property type="entry name" value="Met_Sox_Rdtase_MsrB_dom"/>
</dbReference>
<dbReference type="GO" id="GO:0005737">
    <property type="term" value="C:cytoplasm"/>
    <property type="evidence" value="ECO:0007669"/>
    <property type="project" value="TreeGrafter"/>
</dbReference>
<comment type="cofactor">
    <cofactor evidence="9">
        <name>Zn(2+)</name>
        <dbReference type="ChEBI" id="CHEBI:29105"/>
    </cofactor>
    <text evidence="9">Binds 1 zinc ion per subunit. The zinc ion is important for the structural integrity of the protein.</text>
</comment>
<name>A0A1I2HJP5_9GAMM</name>
<keyword evidence="5 9" id="KW-0862">Zinc</keyword>
<dbReference type="InterPro" id="IPR028427">
    <property type="entry name" value="Met_Sox_Rdtase_MsrB"/>
</dbReference>
<feature type="active site" description="Nucleophile" evidence="9">
    <location>
        <position position="121"/>
    </location>
</feature>
<reference evidence="12" key="1">
    <citation type="submission" date="2016-10" db="EMBL/GenBank/DDBJ databases">
        <authorList>
            <person name="Varghese N."/>
            <person name="Submissions S."/>
        </authorList>
    </citation>
    <scope>NUCLEOTIDE SEQUENCE [LARGE SCALE GENOMIC DNA]</scope>
    <source>
        <strain evidence="12">UNC178MFTsu3.1</strain>
    </source>
</reference>
<dbReference type="GO" id="GO:0030091">
    <property type="term" value="P:protein repair"/>
    <property type="evidence" value="ECO:0007669"/>
    <property type="project" value="InterPro"/>
</dbReference>
<feature type="binding site" evidence="9">
    <location>
        <position position="98"/>
    </location>
    <ligand>
        <name>Zn(2+)</name>
        <dbReference type="ChEBI" id="CHEBI:29105"/>
    </ligand>
</feature>
<dbReference type="GO" id="GO:0033743">
    <property type="term" value="F:peptide-methionine (R)-S-oxide reductase activity"/>
    <property type="evidence" value="ECO:0007669"/>
    <property type="project" value="UniProtKB-UniRule"/>
</dbReference>
<dbReference type="HAMAP" id="MF_01400">
    <property type="entry name" value="MsrB"/>
    <property type="match status" value="1"/>
</dbReference>
<dbReference type="InterPro" id="IPR011057">
    <property type="entry name" value="Mss4-like_sf"/>
</dbReference>
<evidence type="ECO:0000313" key="11">
    <source>
        <dbReference type="EMBL" id="SFF30525.1"/>
    </source>
</evidence>
<dbReference type="SUPFAM" id="SSF51316">
    <property type="entry name" value="Mss4-like"/>
    <property type="match status" value="1"/>
</dbReference>
<evidence type="ECO:0000256" key="8">
    <source>
        <dbReference type="ARBA" id="ARBA00075819"/>
    </source>
</evidence>
<dbReference type="Pfam" id="PF01641">
    <property type="entry name" value="SelR"/>
    <property type="match status" value="1"/>
</dbReference>
<evidence type="ECO:0000256" key="2">
    <source>
        <dbReference type="ARBA" id="ARBA00012499"/>
    </source>
</evidence>
<keyword evidence="4 9" id="KW-0479">Metal-binding</keyword>
<feature type="binding site" evidence="9">
    <location>
        <position position="52"/>
    </location>
    <ligand>
        <name>Zn(2+)</name>
        <dbReference type="ChEBI" id="CHEBI:29105"/>
    </ligand>
</feature>
<evidence type="ECO:0000256" key="4">
    <source>
        <dbReference type="ARBA" id="ARBA00022723"/>
    </source>
</evidence>
<proteinExistence type="inferred from homology"/>
<evidence type="ECO:0000256" key="5">
    <source>
        <dbReference type="ARBA" id="ARBA00022833"/>
    </source>
</evidence>
<evidence type="ECO:0000256" key="9">
    <source>
        <dbReference type="HAMAP-Rule" id="MF_01400"/>
    </source>
</evidence>
<evidence type="ECO:0000256" key="1">
    <source>
        <dbReference type="ARBA" id="ARBA00007174"/>
    </source>
</evidence>
<comment type="catalytic activity">
    <reaction evidence="7 9">
        <text>L-methionyl-[protein] + [thioredoxin]-disulfide + H2O = L-methionyl-(R)-S-oxide-[protein] + [thioredoxin]-dithiol</text>
        <dbReference type="Rhea" id="RHEA:24164"/>
        <dbReference type="Rhea" id="RHEA-COMP:10698"/>
        <dbReference type="Rhea" id="RHEA-COMP:10700"/>
        <dbReference type="Rhea" id="RHEA-COMP:12313"/>
        <dbReference type="Rhea" id="RHEA-COMP:12314"/>
        <dbReference type="ChEBI" id="CHEBI:15377"/>
        <dbReference type="ChEBI" id="CHEBI:16044"/>
        <dbReference type="ChEBI" id="CHEBI:29950"/>
        <dbReference type="ChEBI" id="CHEBI:45764"/>
        <dbReference type="ChEBI" id="CHEBI:50058"/>
        <dbReference type="EC" id="1.8.4.12"/>
    </reaction>
</comment>
<protein>
    <recommendedName>
        <fullName evidence="3 9">Peptide methionine sulfoxide reductase MsrB</fullName>
        <ecNumber evidence="2 9">1.8.4.12</ecNumber>
    </recommendedName>
    <alternativeName>
        <fullName evidence="8 9">Peptide-methionine (R)-S-oxide reductase</fullName>
    </alternativeName>
</protein>
<dbReference type="Proteomes" id="UP000199477">
    <property type="component" value="Unassembled WGS sequence"/>
</dbReference>
<dbReference type="FunFam" id="2.170.150.20:FF:000001">
    <property type="entry name" value="Peptide methionine sulfoxide reductase MsrB"/>
    <property type="match status" value="1"/>
</dbReference>
<dbReference type="EMBL" id="FONH01000012">
    <property type="protein sequence ID" value="SFF30525.1"/>
    <property type="molecule type" value="Genomic_DNA"/>
</dbReference>
<evidence type="ECO:0000259" key="10">
    <source>
        <dbReference type="PROSITE" id="PS51790"/>
    </source>
</evidence>
<feature type="domain" description="MsrB" evidence="10">
    <location>
        <begin position="10"/>
        <end position="132"/>
    </location>
</feature>
<evidence type="ECO:0000256" key="6">
    <source>
        <dbReference type="ARBA" id="ARBA00023002"/>
    </source>
</evidence>
<dbReference type="PANTHER" id="PTHR10173:SF52">
    <property type="entry name" value="METHIONINE-R-SULFOXIDE REDUCTASE B1"/>
    <property type="match status" value="1"/>
</dbReference>
<evidence type="ECO:0000313" key="12">
    <source>
        <dbReference type="Proteomes" id="UP000199477"/>
    </source>
</evidence>
<evidence type="ECO:0000256" key="7">
    <source>
        <dbReference type="ARBA" id="ARBA00048488"/>
    </source>
</evidence>
<dbReference type="GO" id="GO:0008270">
    <property type="term" value="F:zinc ion binding"/>
    <property type="evidence" value="ECO:0007669"/>
    <property type="project" value="UniProtKB-UniRule"/>
</dbReference>
<dbReference type="AlphaFoldDB" id="A0A1I2HJP5"/>
<dbReference type="PROSITE" id="PS51790">
    <property type="entry name" value="MSRB"/>
    <property type="match status" value="1"/>
</dbReference>
<organism evidence="11 12">
    <name type="scientific">Dyella marensis</name>
    <dbReference type="NCBI Taxonomy" id="500610"/>
    <lineage>
        <taxon>Bacteria</taxon>
        <taxon>Pseudomonadati</taxon>
        <taxon>Pseudomonadota</taxon>
        <taxon>Gammaproteobacteria</taxon>
        <taxon>Lysobacterales</taxon>
        <taxon>Rhodanobacteraceae</taxon>
        <taxon>Dyella</taxon>
    </lineage>
</organism>
<evidence type="ECO:0000256" key="3">
    <source>
        <dbReference type="ARBA" id="ARBA00021130"/>
    </source>
</evidence>
<comment type="similarity">
    <text evidence="1 9">Belongs to the MsrB Met sulfoxide reductase family.</text>
</comment>
<dbReference type="Gene3D" id="2.170.150.20">
    <property type="entry name" value="Peptide methionine sulfoxide reductase"/>
    <property type="match status" value="1"/>
</dbReference>